<dbReference type="Gramene" id="OIV89490">
    <property type="protein sequence ID" value="OIV89490"/>
    <property type="gene ID" value="TanjilG_20555"/>
</dbReference>
<feature type="zinc finger region" description="C3H1-type" evidence="4">
    <location>
        <begin position="258"/>
        <end position="285"/>
    </location>
</feature>
<dbReference type="PANTHER" id="PTHR36886:SF8">
    <property type="entry name" value="ZINC FINGER CCCH DOMAIN-CONTAINING PROTEIN 38"/>
    <property type="match status" value="1"/>
</dbReference>
<feature type="region of interest" description="Disordered" evidence="5">
    <location>
        <begin position="524"/>
        <end position="586"/>
    </location>
</feature>
<dbReference type="InterPro" id="IPR000571">
    <property type="entry name" value="Znf_CCCH"/>
</dbReference>
<evidence type="ECO:0000256" key="3">
    <source>
        <dbReference type="ARBA" id="ARBA00022833"/>
    </source>
</evidence>
<keyword evidence="3 4" id="KW-0862">Zinc</keyword>
<feature type="region of interest" description="Disordered" evidence="5">
    <location>
        <begin position="283"/>
        <end position="347"/>
    </location>
</feature>
<keyword evidence="2 4" id="KW-0863">Zinc-finger</keyword>
<evidence type="ECO:0000313" key="7">
    <source>
        <dbReference type="EMBL" id="OIV89490.1"/>
    </source>
</evidence>
<gene>
    <name evidence="7" type="ORF">TanjilG_20555</name>
</gene>
<dbReference type="GO" id="GO:0008270">
    <property type="term" value="F:zinc ion binding"/>
    <property type="evidence" value="ECO:0007669"/>
    <property type="project" value="UniProtKB-KW"/>
</dbReference>
<dbReference type="STRING" id="3871.A0A1J7GN09"/>
<feature type="domain" description="C3H1-type" evidence="6">
    <location>
        <begin position="135"/>
        <end position="162"/>
    </location>
</feature>
<dbReference type="EMBL" id="KV862287">
    <property type="protein sequence ID" value="OIV89490.1"/>
    <property type="molecule type" value="Genomic_DNA"/>
</dbReference>
<dbReference type="SUPFAM" id="SSF90229">
    <property type="entry name" value="CCCH zinc finger"/>
    <property type="match status" value="1"/>
</dbReference>
<feature type="region of interest" description="Disordered" evidence="5">
    <location>
        <begin position="87"/>
        <end position="137"/>
    </location>
</feature>
<keyword evidence="8" id="KW-1185">Reference proteome</keyword>
<feature type="zinc finger region" description="C3H1-type" evidence="4">
    <location>
        <begin position="135"/>
        <end position="162"/>
    </location>
</feature>
<dbReference type="InterPro" id="IPR036855">
    <property type="entry name" value="Znf_CCCH_sf"/>
</dbReference>
<dbReference type="KEGG" id="lang:109341143"/>
<dbReference type="PROSITE" id="PS50103">
    <property type="entry name" value="ZF_C3H1"/>
    <property type="match status" value="3"/>
</dbReference>
<feature type="region of interest" description="Disordered" evidence="5">
    <location>
        <begin position="1"/>
        <end position="62"/>
    </location>
</feature>
<dbReference type="Proteomes" id="UP000188354">
    <property type="component" value="Unassembled WGS sequence"/>
</dbReference>
<dbReference type="PANTHER" id="PTHR36886">
    <property type="entry name" value="PROTEIN FRIGIDA-ESSENTIAL 1"/>
    <property type="match status" value="1"/>
</dbReference>
<dbReference type="OMA" id="RASDQCH"/>
<dbReference type="SMART" id="SM00356">
    <property type="entry name" value="ZnF_C3H1"/>
    <property type="match status" value="3"/>
</dbReference>
<feature type="compositionally biased region" description="Low complexity" evidence="5">
    <location>
        <begin position="104"/>
        <end position="114"/>
    </location>
</feature>
<feature type="domain" description="C3H1-type" evidence="6">
    <location>
        <begin position="258"/>
        <end position="285"/>
    </location>
</feature>
<feature type="region of interest" description="Disordered" evidence="5">
    <location>
        <begin position="220"/>
        <end position="263"/>
    </location>
</feature>
<keyword evidence="1 4" id="KW-0479">Metal-binding</keyword>
<dbReference type="Pfam" id="PF14608">
    <property type="entry name" value="zf-CCCH_2"/>
    <property type="match status" value="3"/>
</dbReference>
<feature type="compositionally biased region" description="Basic and acidic residues" evidence="5">
    <location>
        <begin position="878"/>
        <end position="893"/>
    </location>
</feature>
<feature type="compositionally biased region" description="Basic and acidic residues" evidence="5">
    <location>
        <begin position="229"/>
        <end position="247"/>
    </location>
</feature>
<name>A0A1J7GN09_LUPAN</name>
<feature type="compositionally biased region" description="Basic and acidic residues" evidence="5">
    <location>
        <begin position="854"/>
        <end position="870"/>
    </location>
</feature>
<feature type="compositionally biased region" description="Polar residues" evidence="5">
    <location>
        <begin position="567"/>
        <end position="586"/>
    </location>
</feature>
<feature type="domain" description="C3H1-type" evidence="6">
    <location>
        <begin position="195"/>
        <end position="222"/>
    </location>
</feature>
<evidence type="ECO:0000256" key="1">
    <source>
        <dbReference type="ARBA" id="ARBA00022723"/>
    </source>
</evidence>
<feature type="zinc finger region" description="C3H1-type" evidence="4">
    <location>
        <begin position="195"/>
        <end position="222"/>
    </location>
</feature>
<evidence type="ECO:0000313" key="8">
    <source>
        <dbReference type="Proteomes" id="UP000188354"/>
    </source>
</evidence>
<reference evidence="7 8" key="1">
    <citation type="journal article" date="2017" name="Plant Biotechnol. J.">
        <title>A comprehensive draft genome sequence for lupin (Lupinus angustifolius), an emerging health food: insights into plant-microbe interactions and legume evolution.</title>
        <authorList>
            <person name="Hane J.K."/>
            <person name="Ming Y."/>
            <person name="Kamphuis L.G."/>
            <person name="Nelson M.N."/>
            <person name="Garg G."/>
            <person name="Atkins C.A."/>
            <person name="Bayer P.E."/>
            <person name="Bravo A."/>
            <person name="Bringans S."/>
            <person name="Cannon S."/>
            <person name="Edwards D."/>
            <person name="Foley R."/>
            <person name="Gao L.L."/>
            <person name="Harrison M.J."/>
            <person name="Huang W."/>
            <person name="Hurgobin B."/>
            <person name="Li S."/>
            <person name="Liu C.W."/>
            <person name="McGrath A."/>
            <person name="Morahan G."/>
            <person name="Murray J."/>
            <person name="Weller J."/>
            <person name="Jian J."/>
            <person name="Singh K.B."/>
        </authorList>
    </citation>
    <scope>NUCLEOTIDE SEQUENCE [LARGE SCALE GENOMIC DNA]</scope>
    <source>
        <strain evidence="8">cv. Tanjil</strain>
        <tissue evidence="7">Whole plant</tissue>
    </source>
</reference>
<feature type="region of interest" description="Disordered" evidence="5">
    <location>
        <begin position="795"/>
        <end position="822"/>
    </location>
</feature>
<dbReference type="OrthoDB" id="411372at2759"/>
<evidence type="ECO:0000259" key="6">
    <source>
        <dbReference type="PROSITE" id="PS50103"/>
    </source>
</evidence>
<proteinExistence type="predicted"/>
<feature type="compositionally biased region" description="Polar residues" evidence="5">
    <location>
        <begin position="127"/>
        <end position="136"/>
    </location>
</feature>
<evidence type="ECO:0000256" key="2">
    <source>
        <dbReference type="ARBA" id="ARBA00022771"/>
    </source>
</evidence>
<feature type="compositionally biased region" description="Basic and acidic residues" evidence="5">
    <location>
        <begin position="165"/>
        <end position="189"/>
    </location>
</feature>
<dbReference type="Gene3D" id="3.30.1370.210">
    <property type="match status" value="1"/>
</dbReference>
<sequence>MSGSARKRSSKWDMSDGPEFAPDSKQLHSYLEGNDKSKYGTGFSSKESFSRGRGSNKDDIMNKDYRDWDETMEWDADESYSKKFSPGFEELKYNRRSQSPKNGRSMSVRSSRSRSPPHGFRRDSGFNDVSRTTAGGSLQPCREFAAGKCRRGSHCHFLHHDNQNYEDSWESKHREDGAPKYYAPHDSRDHSHRSGRSNEACVNFAKGRCRNGSSCKFVHNNSDGYSKGSVDESNRERENDRRRRDNSFDQGGGHGPNRSGPPPCKFFANGNCRNAKSCRFSHDRQAYGSSPNRRSREDKWGSNPGGDHQTLDRRELIDSVSSTGRLRDDRWGSDGNMVDMDNPKRNDTVAVSDTSKLVEDKCGNIDASDPGFTSWPRKDGWGHALYKNREHSEPTFSSGKETGHWMAENAGANKHVPQPTGTGNWSGDEMSPDWNYRVRSSSHIQEEHGQNKHGITQGGTYLATEHEGTQVIPGQALNQNAQNINPLHSSSGHGVGQSQVDVPILPSREVVESMHNQQVTAGLPEQGFNQNSQNPNLNPFHSSSSHAVGQSQVAVPGPPSRGVDKSMGNQQVSTDVPTGQGFNQNPQNINPFYSSVGLAVGQSQVAVPILHSKGVIESIHKQQVSNDVLPGQVFNHNAQNINPLHSLSGHAVGQSQVAVPILPSRGIIESMHNQEVSAEKKYTVEPNIKDEGLSQVSSRNPPTKNMVSNEQLTQLSNLSASLAHILGTGQQLPQLYAALNSNDAKDTSSLAKTEVPAIPVSNTFIKPDPVLGYRKQYDPMCDSIETKKVVASGATPAFSPSKKNAKDKAEIPSLASNSGRRNCGNSFKAACSEEHLIQLQPGRNLEVNKEKNEVVVEDRQNSPGDHKNTKENGPLENMDQKGGPDDDKKSKDTKGVRTFKFALVDLVKELLKPAWKEGQINKEDYKAIVKKVVDKVTGTMQGTNIPQTQEKIDHYLSFSKPKLSKLVQAYVERVQKA</sequence>
<dbReference type="Gene3D" id="2.30.30.1190">
    <property type="match status" value="1"/>
</dbReference>
<feature type="region of interest" description="Disordered" evidence="5">
    <location>
        <begin position="854"/>
        <end position="893"/>
    </location>
</feature>
<dbReference type="Pfam" id="PF23030">
    <property type="entry name" value="SCAF11-like_C"/>
    <property type="match status" value="1"/>
</dbReference>
<organism evidence="7 8">
    <name type="scientific">Lupinus angustifolius</name>
    <name type="common">Narrow-leaved blue lupine</name>
    <dbReference type="NCBI Taxonomy" id="3871"/>
    <lineage>
        <taxon>Eukaryota</taxon>
        <taxon>Viridiplantae</taxon>
        <taxon>Streptophyta</taxon>
        <taxon>Embryophyta</taxon>
        <taxon>Tracheophyta</taxon>
        <taxon>Spermatophyta</taxon>
        <taxon>Magnoliopsida</taxon>
        <taxon>eudicotyledons</taxon>
        <taxon>Gunneridae</taxon>
        <taxon>Pentapetalae</taxon>
        <taxon>rosids</taxon>
        <taxon>fabids</taxon>
        <taxon>Fabales</taxon>
        <taxon>Fabaceae</taxon>
        <taxon>Papilionoideae</taxon>
        <taxon>50 kb inversion clade</taxon>
        <taxon>genistoids sensu lato</taxon>
        <taxon>core genistoids</taxon>
        <taxon>Genisteae</taxon>
        <taxon>Lupinus</taxon>
    </lineage>
</organism>
<dbReference type="AlphaFoldDB" id="A0A1J7GN09"/>
<dbReference type="InterPro" id="IPR057031">
    <property type="entry name" value="SFR19-like_C"/>
</dbReference>
<evidence type="ECO:0000256" key="5">
    <source>
        <dbReference type="SAM" id="MobiDB-lite"/>
    </source>
</evidence>
<accession>A0A1J7GN09</accession>
<evidence type="ECO:0000256" key="4">
    <source>
        <dbReference type="PROSITE-ProRule" id="PRU00723"/>
    </source>
</evidence>
<dbReference type="InterPro" id="IPR052650">
    <property type="entry name" value="Zinc_finger_CCCH"/>
</dbReference>
<protein>
    <recommendedName>
        <fullName evidence="6">C3H1-type domain-containing protein</fullName>
    </recommendedName>
</protein>
<feature type="compositionally biased region" description="Polar residues" evidence="5">
    <location>
        <begin position="527"/>
        <end position="553"/>
    </location>
</feature>
<feature type="region of interest" description="Disordered" evidence="5">
    <location>
        <begin position="165"/>
        <end position="196"/>
    </location>
</feature>